<evidence type="ECO:0000259" key="2">
    <source>
        <dbReference type="PROSITE" id="PS50110"/>
    </source>
</evidence>
<gene>
    <name evidence="3" type="ORF">Mettu_0661</name>
</gene>
<evidence type="ECO:0000256" key="1">
    <source>
        <dbReference type="PROSITE-ProRule" id="PRU00169"/>
    </source>
</evidence>
<dbReference type="InterPro" id="IPR001789">
    <property type="entry name" value="Sig_transdc_resp-reg_receiver"/>
</dbReference>
<feature type="domain" description="Response regulatory" evidence="2">
    <location>
        <begin position="6"/>
        <end position="134"/>
    </location>
</feature>
<evidence type="ECO:0000313" key="3">
    <source>
        <dbReference type="EMBL" id="EGW21869.1"/>
    </source>
</evidence>
<dbReference type="AlphaFoldDB" id="G3IW58"/>
<organism evidence="3 4">
    <name type="scientific">Methylobacter tundripaludum (strain ATCC BAA-1195 / DSM 17260 / SV96)</name>
    <dbReference type="NCBI Taxonomy" id="697282"/>
    <lineage>
        <taxon>Bacteria</taxon>
        <taxon>Pseudomonadati</taxon>
        <taxon>Pseudomonadota</taxon>
        <taxon>Gammaproteobacteria</taxon>
        <taxon>Methylococcales</taxon>
        <taxon>Methylococcaceae</taxon>
        <taxon>Methylobacter</taxon>
    </lineage>
</organism>
<dbReference type="eggNOG" id="COG0784">
    <property type="taxonomic scope" value="Bacteria"/>
</dbReference>
<dbReference type="CDD" id="cd17557">
    <property type="entry name" value="REC_Rcp-like"/>
    <property type="match status" value="1"/>
</dbReference>
<dbReference type="SUPFAM" id="SSF52172">
    <property type="entry name" value="CheY-like"/>
    <property type="match status" value="1"/>
</dbReference>
<dbReference type="GO" id="GO:0000160">
    <property type="term" value="P:phosphorelay signal transduction system"/>
    <property type="evidence" value="ECO:0007669"/>
    <property type="project" value="InterPro"/>
</dbReference>
<dbReference type="InterPro" id="IPR052893">
    <property type="entry name" value="TCS_response_regulator"/>
</dbReference>
<dbReference type="EMBL" id="JH109152">
    <property type="protein sequence ID" value="EGW21869.1"/>
    <property type="molecule type" value="Genomic_DNA"/>
</dbReference>
<reference evidence="3 4" key="1">
    <citation type="submission" date="2011-06" db="EMBL/GenBank/DDBJ databases">
        <title>Genomic sequence of Methylobacter tundripaludum SV96.</title>
        <authorList>
            <consortium name="US DOE Joint Genome Institute"/>
            <person name="Lucas S."/>
            <person name="Han J."/>
            <person name="Lapidus A."/>
            <person name="Cheng J.-F."/>
            <person name="Goodwin L."/>
            <person name="Pitluck S."/>
            <person name="Held B."/>
            <person name="Detter J.C."/>
            <person name="Han C."/>
            <person name="Tapia R."/>
            <person name="Land M."/>
            <person name="Hauser L."/>
            <person name="Kyrpides N."/>
            <person name="Ivanova N."/>
            <person name="Ovchinnikova G."/>
            <person name="Pagani I."/>
            <person name="Klotz M.G."/>
            <person name="Dispirito A.A."/>
            <person name="Murrell J.C."/>
            <person name="Dunfield P."/>
            <person name="Kalyuzhnaya M.G."/>
            <person name="Svenning M."/>
            <person name="Trotsenko Y.A."/>
            <person name="Stein L.Y."/>
            <person name="Woyke T."/>
        </authorList>
    </citation>
    <scope>NUCLEOTIDE SEQUENCE [LARGE SCALE GENOMIC DNA]</scope>
    <source>
        <strain evidence="4">ATCC BAA-1195 / DSM 17260 / SV96</strain>
    </source>
</reference>
<accession>G3IW58</accession>
<dbReference type="PANTHER" id="PTHR44520:SF1">
    <property type="entry name" value="TWO-COMPONENT SYSTEM REGULATORY PROTEIN"/>
    <property type="match status" value="1"/>
</dbReference>
<feature type="modified residue" description="4-aspartylphosphate" evidence="1">
    <location>
        <position position="67"/>
    </location>
</feature>
<proteinExistence type="predicted"/>
<dbReference type="RefSeq" id="WP_006889844.1">
    <property type="nucleotide sequence ID" value="NZ_JH109152.1"/>
</dbReference>
<dbReference type="SMART" id="SM00448">
    <property type="entry name" value="REC"/>
    <property type="match status" value="1"/>
</dbReference>
<dbReference type="HOGENOM" id="CLU_000445_69_17_6"/>
<dbReference type="PANTHER" id="PTHR44520">
    <property type="entry name" value="RESPONSE REGULATOR RCP1-RELATED"/>
    <property type="match status" value="1"/>
</dbReference>
<evidence type="ECO:0000313" key="4">
    <source>
        <dbReference type="Proteomes" id="UP000004664"/>
    </source>
</evidence>
<dbReference type="Gene3D" id="3.40.50.2300">
    <property type="match status" value="1"/>
</dbReference>
<protein>
    <submittedName>
        <fullName evidence="3">Response regulator receiver protein</fullName>
    </submittedName>
</protein>
<keyword evidence="1" id="KW-0597">Phosphoprotein</keyword>
<dbReference type="PROSITE" id="PS50110">
    <property type="entry name" value="RESPONSE_REGULATORY"/>
    <property type="match status" value="1"/>
</dbReference>
<keyword evidence="4" id="KW-1185">Reference proteome</keyword>
<sequence>MINSKTILLVEDNLQDEILTLRALRRANLINRIDVVRDGQQALDYLFRQGEFADREGPDLPTVVLLDIGLPRLSGLEVLERLRADTRTALLPVVILTSSDENRDCLKSYEVGANSFVRKPVDFSEFAETVARLGVYWLATNESPPAAMKQP</sequence>
<dbReference type="Proteomes" id="UP000004664">
    <property type="component" value="Unassembled WGS sequence"/>
</dbReference>
<dbReference type="STRING" id="697282.Mettu_0661"/>
<dbReference type="InterPro" id="IPR011006">
    <property type="entry name" value="CheY-like_superfamily"/>
</dbReference>
<name>G3IW58_METTV</name>
<dbReference type="Pfam" id="PF00072">
    <property type="entry name" value="Response_reg"/>
    <property type="match status" value="1"/>
</dbReference>